<accession>A0A343TFG5</accession>
<feature type="domain" description="Cell wall-active antibiotics response LiaF-like C-terminal" evidence="2">
    <location>
        <begin position="147"/>
        <end position="234"/>
    </location>
</feature>
<reference evidence="5" key="1">
    <citation type="submission" date="2017-11" db="EMBL/GenBank/DDBJ databases">
        <title>Phenotypic and genomic properties of facultatively anaerobic sulfur-reducing natronoarchaea from hypersaline soda lakes.</title>
        <authorList>
            <person name="Sorokin D.Y."/>
            <person name="Kublanov I.V."/>
            <person name="Roman P."/>
            <person name="Sinninghe Damste J.S."/>
            <person name="Golyshin P.N."/>
            <person name="Rojo D."/>
            <person name="Ciordia S."/>
            <person name="Mena M.D.C."/>
            <person name="Ferrer M."/>
            <person name="Messina E."/>
            <person name="Smedile F."/>
            <person name="La Spada G."/>
            <person name="La Cono V."/>
            <person name="Yakimov M.M."/>
        </authorList>
    </citation>
    <scope>NUCLEOTIDE SEQUENCE [LARGE SCALE GENOMIC DNA]</scope>
    <source>
        <strain evidence="5">AArc-Sl</strain>
    </source>
</reference>
<dbReference type="EMBL" id="CP025066">
    <property type="protein sequence ID" value="AUX07837.1"/>
    <property type="molecule type" value="Genomic_DNA"/>
</dbReference>
<dbReference type="KEGG" id="hdf:AArcSl_0182"/>
<sequence>MSTVSSTIRSQRLPTGRFLLGALVILVGVLLLFQTTGVFETRQLLQYVPSLFVLLGIWLFVQSGFRSLVGPVVIVGVAGAVQLIVLGYATAEQLVVYWPVLVIALGLSIAMGQYRSSVRRSDASYSSGVTVFGGVEKRNTSEAFVGGDLTTIFGETTLDLRDAQLTDRPARVDLTVLFGEAQVIVPRDWVVQMEVIPILGSAADDRPRRAIGDDMTVELEGATVDRDGVDLVVTGFVAFGEASVRD</sequence>
<proteinExistence type="predicted"/>
<dbReference type="InterPro" id="IPR024425">
    <property type="entry name" value="LiaF-like_C"/>
</dbReference>
<feature type="transmembrane region" description="Helical" evidence="1">
    <location>
        <begin position="44"/>
        <end position="61"/>
    </location>
</feature>
<keyword evidence="1" id="KW-0812">Transmembrane</keyword>
<dbReference type="Proteomes" id="UP000263012">
    <property type="component" value="Chromosome"/>
</dbReference>
<keyword evidence="5" id="KW-1185">Reference proteome</keyword>
<dbReference type="AlphaFoldDB" id="A0A343TFG5"/>
<keyword evidence="1" id="KW-0472">Membrane</keyword>
<dbReference type="RefSeq" id="WP_119813824.1">
    <property type="nucleotide sequence ID" value="NZ_CP025066.1"/>
</dbReference>
<dbReference type="Pfam" id="PF22570">
    <property type="entry name" value="LiaF-TM"/>
    <property type="match status" value="1"/>
</dbReference>
<feature type="transmembrane region" description="Helical" evidence="1">
    <location>
        <begin position="68"/>
        <end position="89"/>
    </location>
</feature>
<feature type="transmembrane region" description="Helical" evidence="1">
    <location>
        <begin position="95"/>
        <end position="114"/>
    </location>
</feature>
<evidence type="ECO:0000313" key="5">
    <source>
        <dbReference type="Proteomes" id="UP000263012"/>
    </source>
</evidence>
<evidence type="ECO:0000256" key="1">
    <source>
        <dbReference type="SAM" id="Phobius"/>
    </source>
</evidence>
<name>A0A343TFG5_9EURY</name>
<gene>
    <name evidence="4" type="ORF">AArcSl_0182</name>
</gene>
<dbReference type="OrthoDB" id="253168at2157"/>
<protein>
    <submittedName>
        <fullName evidence="4">Uncharacterized protein</fullName>
    </submittedName>
</protein>
<dbReference type="Pfam" id="PF09922">
    <property type="entry name" value="LiaF-like_C"/>
    <property type="match status" value="1"/>
</dbReference>
<keyword evidence="1" id="KW-1133">Transmembrane helix</keyword>
<organism evidence="4 5">
    <name type="scientific">Halalkaliarchaeum desulfuricum</name>
    <dbReference type="NCBI Taxonomy" id="2055893"/>
    <lineage>
        <taxon>Archaea</taxon>
        <taxon>Methanobacteriati</taxon>
        <taxon>Methanobacteriota</taxon>
        <taxon>Stenosarchaea group</taxon>
        <taxon>Halobacteria</taxon>
        <taxon>Halobacteriales</taxon>
        <taxon>Haloferacaceae</taxon>
        <taxon>Halalkaliarchaeum</taxon>
    </lineage>
</organism>
<dbReference type="PANTHER" id="PTHR40763">
    <property type="entry name" value="MEMBRANE PROTEIN-RELATED"/>
    <property type="match status" value="1"/>
</dbReference>
<feature type="domain" description="LiaF transmembrane" evidence="3">
    <location>
        <begin position="20"/>
        <end position="115"/>
    </location>
</feature>
<dbReference type="InterPro" id="IPR054331">
    <property type="entry name" value="LiaF_TM"/>
</dbReference>
<evidence type="ECO:0000259" key="3">
    <source>
        <dbReference type="Pfam" id="PF22570"/>
    </source>
</evidence>
<feature type="transmembrane region" description="Helical" evidence="1">
    <location>
        <begin position="18"/>
        <end position="38"/>
    </location>
</feature>
<evidence type="ECO:0000313" key="4">
    <source>
        <dbReference type="EMBL" id="AUX07837.1"/>
    </source>
</evidence>
<evidence type="ECO:0000259" key="2">
    <source>
        <dbReference type="Pfam" id="PF09922"/>
    </source>
</evidence>
<dbReference type="GeneID" id="37876517"/>
<dbReference type="PANTHER" id="PTHR40763:SF5">
    <property type="entry name" value="MEMBRANE PROTEIN"/>
    <property type="match status" value="1"/>
</dbReference>